<keyword evidence="2 3" id="KW-0786">Thiamine pyrophosphate</keyword>
<evidence type="ECO:0000256" key="3">
    <source>
        <dbReference type="RuleBase" id="RU362132"/>
    </source>
</evidence>
<protein>
    <submittedName>
        <fullName evidence="7">Thiamine pyrophosphate-requiring protein</fullName>
    </submittedName>
</protein>
<feature type="domain" description="Thiamine pyrophosphate enzyme central" evidence="4">
    <location>
        <begin position="193"/>
        <end position="325"/>
    </location>
</feature>
<dbReference type="Pfam" id="PF02776">
    <property type="entry name" value="TPP_enzyme_N"/>
    <property type="match status" value="1"/>
</dbReference>
<dbReference type="InterPro" id="IPR000399">
    <property type="entry name" value="TPP-bd_CS"/>
</dbReference>
<feature type="domain" description="Thiamine pyrophosphate enzyme N-terminal TPP-binding" evidence="6">
    <location>
        <begin position="4"/>
        <end position="108"/>
    </location>
</feature>
<dbReference type="RefSeq" id="WP_167529591.1">
    <property type="nucleotide sequence ID" value="NZ_BJND01000020.1"/>
</dbReference>
<evidence type="ECO:0000259" key="4">
    <source>
        <dbReference type="Pfam" id="PF00205"/>
    </source>
</evidence>
<dbReference type="GO" id="GO:0030976">
    <property type="term" value="F:thiamine pyrophosphate binding"/>
    <property type="evidence" value="ECO:0007669"/>
    <property type="project" value="InterPro"/>
</dbReference>
<dbReference type="SUPFAM" id="SSF52467">
    <property type="entry name" value="DHS-like NAD/FAD-binding domain"/>
    <property type="match status" value="1"/>
</dbReference>
<evidence type="ECO:0000313" key="8">
    <source>
        <dbReference type="Proteomes" id="UP000317881"/>
    </source>
</evidence>
<dbReference type="EMBL" id="BJND01000020">
    <property type="protein sequence ID" value="GEC05346.1"/>
    <property type="molecule type" value="Genomic_DNA"/>
</dbReference>
<dbReference type="GO" id="GO:0000287">
    <property type="term" value="F:magnesium ion binding"/>
    <property type="evidence" value="ECO:0007669"/>
    <property type="project" value="InterPro"/>
</dbReference>
<dbReference type="PROSITE" id="PS00187">
    <property type="entry name" value="TPP_ENZYMES"/>
    <property type="match status" value="1"/>
</dbReference>
<dbReference type="InterPro" id="IPR011766">
    <property type="entry name" value="TPP_enzyme_TPP-bd"/>
</dbReference>
<evidence type="ECO:0000259" key="6">
    <source>
        <dbReference type="Pfam" id="PF02776"/>
    </source>
</evidence>
<dbReference type="GO" id="GO:0003824">
    <property type="term" value="F:catalytic activity"/>
    <property type="evidence" value="ECO:0007669"/>
    <property type="project" value="InterPro"/>
</dbReference>
<dbReference type="PANTHER" id="PTHR42981:SF2">
    <property type="entry name" value="PYRUVATE DEHYDROGENASE [UBIQUINONE]"/>
    <property type="match status" value="1"/>
</dbReference>
<evidence type="ECO:0000259" key="5">
    <source>
        <dbReference type="Pfam" id="PF02775"/>
    </source>
</evidence>
<feature type="domain" description="Thiamine pyrophosphate enzyme TPP-binding" evidence="5">
    <location>
        <begin position="386"/>
        <end position="542"/>
    </location>
</feature>
<dbReference type="Gene3D" id="3.40.50.970">
    <property type="match status" value="2"/>
</dbReference>
<dbReference type="Proteomes" id="UP000317881">
    <property type="component" value="Unassembled WGS sequence"/>
</dbReference>
<name>A0A4Y3VJZ1_9ACTN</name>
<dbReference type="Pfam" id="PF00205">
    <property type="entry name" value="TPP_enzyme_M"/>
    <property type="match status" value="1"/>
</dbReference>
<organism evidence="7 8">
    <name type="scientific">Streptomyces spinoverrucosus</name>
    <dbReference type="NCBI Taxonomy" id="284043"/>
    <lineage>
        <taxon>Bacteria</taxon>
        <taxon>Bacillati</taxon>
        <taxon>Actinomycetota</taxon>
        <taxon>Actinomycetes</taxon>
        <taxon>Kitasatosporales</taxon>
        <taxon>Streptomycetaceae</taxon>
        <taxon>Streptomyces</taxon>
    </lineage>
</organism>
<evidence type="ECO:0000313" key="7">
    <source>
        <dbReference type="EMBL" id="GEC05346.1"/>
    </source>
</evidence>
<proteinExistence type="inferred from homology"/>
<keyword evidence="8" id="KW-1185">Reference proteome</keyword>
<evidence type="ECO:0000256" key="1">
    <source>
        <dbReference type="ARBA" id="ARBA00007812"/>
    </source>
</evidence>
<comment type="caution">
    <text evidence="7">The sequence shown here is derived from an EMBL/GenBank/DDBJ whole genome shotgun (WGS) entry which is preliminary data.</text>
</comment>
<dbReference type="InterPro" id="IPR012000">
    <property type="entry name" value="Thiamin_PyroP_enz_cen_dom"/>
</dbReference>
<dbReference type="InterPro" id="IPR012001">
    <property type="entry name" value="Thiamin_PyroP_enz_TPP-bd_dom"/>
</dbReference>
<dbReference type="AlphaFoldDB" id="A0A4Y3VJZ1"/>
<dbReference type="InterPro" id="IPR029035">
    <property type="entry name" value="DHS-like_NAD/FAD-binding_dom"/>
</dbReference>
<dbReference type="InterPro" id="IPR029061">
    <property type="entry name" value="THDP-binding"/>
</dbReference>
<sequence length="590" mass="61985">MASVSQFLAARLRAWDVDRVFGLPGRDVDPLVTALTEGSETPEFLHVRHEESAALMACAHAKLTGRVGCCLASSGSGALHLLSGLYDAALDRRPVVALVGQESPPAVGARRSAIRTPHHFAEVSVYCEPVSDPTVVGDTLDRAFGAALSERGVATLIVPSSVLEARAPRGLSADEGAPVRPSLPLRSPDQRDLRRAADVLNAGSRVAVVVGPGAARASGHVVGVAELLAAGVAKTSPARDVLPDDLPYVAGVAGPFGSAVAAVLVRDCDTLLLIGAEDFDVGPVPESGARRIVTVDADAESSPEGGDASPDVRLTGDVATALEMLIPLLHRKSGRGWRTNVERAVREWHAEGHAKAHRFFGMAINPRSVVAELSARLPDRSVVVTDSGSALDWWSRHLELRNGMRSILSGHLATPGAAVPYAVAARLAFPERPVIALVGDGALQAGGMNELITVRRHLERFAALPPTIFCVFNNEDLSRLTWERRKAAGDPRIPATGEVPAVSYAQYARLLGLPGARCDRPAQVGAAWEDALAGRGPTLLEFMVDGDTPPDWADLDGSVGARGPSLRPRAGGSVRRRISAAIGGVFGMSR</sequence>
<dbReference type="Pfam" id="PF02775">
    <property type="entry name" value="TPP_enzyme_C"/>
    <property type="match status" value="1"/>
</dbReference>
<dbReference type="Gene3D" id="3.40.50.1220">
    <property type="entry name" value="TPP-binding domain"/>
    <property type="match status" value="1"/>
</dbReference>
<dbReference type="InterPro" id="IPR047211">
    <property type="entry name" value="POXB-like"/>
</dbReference>
<comment type="similarity">
    <text evidence="1 3">Belongs to the TPP enzyme family.</text>
</comment>
<accession>A0A4Y3VJZ1</accession>
<dbReference type="SUPFAM" id="SSF52518">
    <property type="entry name" value="Thiamin diphosphate-binding fold (THDP-binding)"/>
    <property type="match status" value="2"/>
</dbReference>
<reference evidence="7 8" key="1">
    <citation type="submission" date="2019-06" db="EMBL/GenBank/DDBJ databases">
        <title>Whole genome shotgun sequence of Streptomyces spinoverrucosus NBRC 14228.</title>
        <authorList>
            <person name="Hosoyama A."/>
            <person name="Uohara A."/>
            <person name="Ohji S."/>
            <person name="Ichikawa N."/>
        </authorList>
    </citation>
    <scope>NUCLEOTIDE SEQUENCE [LARGE SCALE GENOMIC DNA]</scope>
    <source>
        <strain evidence="7 8">NBRC 14228</strain>
    </source>
</reference>
<dbReference type="PANTHER" id="PTHR42981">
    <property type="entry name" value="PYRUVATE DEHYDROGENASE [UBIQUINONE]"/>
    <property type="match status" value="1"/>
</dbReference>
<gene>
    <name evidence="7" type="ORF">SSP24_30010</name>
</gene>
<evidence type="ECO:0000256" key="2">
    <source>
        <dbReference type="ARBA" id="ARBA00023052"/>
    </source>
</evidence>